<reference evidence="1" key="1">
    <citation type="submission" date="2014-09" db="EMBL/GenBank/DDBJ databases">
        <authorList>
            <person name="Magalhaes I.L.F."/>
            <person name="Oliveira U."/>
            <person name="Santos F.R."/>
            <person name="Vidigal T.H.D.A."/>
            <person name="Brescovit A.D."/>
            <person name="Santos A.J."/>
        </authorList>
    </citation>
    <scope>NUCLEOTIDE SEQUENCE</scope>
    <source>
        <tissue evidence="1">Shoot tissue taken approximately 20 cm above the soil surface</tissue>
    </source>
</reference>
<reference evidence="1" key="2">
    <citation type="journal article" date="2015" name="Data Brief">
        <title>Shoot transcriptome of the giant reed, Arundo donax.</title>
        <authorList>
            <person name="Barrero R.A."/>
            <person name="Guerrero F.D."/>
            <person name="Moolhuijzen P."/>
            <person name="Goolsby J.A."/>
            <person name="Tidwell J."/>
            <person name="Bellgard S.E."/>
            <person name="Bellgard M.I."/>
        </authorList>
    </citation>
    <scope>NUCLEOTIDE SEQUENCE</scope>
    <source>
        <tissue evidence="1">Shoot tissue taken approximately 20 cm above the soil surface</tissue>
    </source>
</reference>
<dbReference type="EMBL" id="GBRH01199662">
    <property type="protein sequence ID" value="JAD98233.1"/>
    <property type="molecule type" value="Transcribed_RNA"/>
</dbReference>
<accession>A0A0A9EGV0</accession>
<proteinExistence type="predicted"/>
<protein>
    <submittedName>
        <fullName evidence="1">Uncharacterized protein</fullName>
    </submittedName>
</protein>
<sequence length="33" mass="4066">MFLAHRKPYFDVCLVFHQFNYHDFYLGEIKNDG</sequence>
<dbReference type="AlphaFoldDB" id="A0A0A9EGV0"/>
<name>A0A0A9EGV0_ARUDO</name>
<organism evidence="1">
    <name type="scientific">Arundo donax</name>
    <name type="common">Giant reed</name>
    <name type="synonym">Donax arundinaceus</name>
    <dbReference type="NCBI Taxonomy" id="35708"/>
    <lineage>
        <taxon>Eukaryota</taxon>
        <taxon>Viridiplantae</taxon>
        <taxon>Streptophyta</taxon>
        <taxon>Embryophyta</taxon>
        <taxon>Tracheophyta</taxon>
        <taxon>Spermatophyta</taxon>
        <taxon>Magnoliopsida</taxon>
        <taxon>Liliopsida</taxon>
        <taxon>Poales</taxon>
        <taxon>Poaceae</taxon>
        <taxon>PACMAD clade</taxon>
        <taxon>Arundinoideae</taxon>
        <taxon>Arundineae</taxon>
        <taxon>Arundo</taxon>
    </lineage>
</organism>
<evidence type="ECO:0000313" key="1">
    <source>
        <dbReference type="EMBL" id="JAD98233.1"/>
    </source>
</evidence>